<feature type="active site" description="Proton acceptor" evidence="4">
    <location>
        <position position="170"/>
    </location>
</feature>
<dbReference type="EMBL" id="DXBE01000035">
    <property type="protein sequence ID" value="HIZ69143.1"/>
    <property type="molecule type" value="Genomic_DNA"/>
</dbReference>
<keyword evidence="3 4" id="KW-0443">Lipid metabolism</keyword>
<dbReference type="Proteomes" id="UP000824055">
    <property type="component" value="Unassembled WGS sequence"/>
</dbReference>
<protein>
    <submittedName>
        <fullName evidence="6">Patatin-like phospholipase family protein</fullName>
    </submittedName>
</protein>
<dbReference type="InterPro" id="IPR002641">
    <property type="entry name" value="PNPLA_dom"/>
</dbReference>
<feature type="domain" description="PNPLA" evidence="5">
    <location>
        <begin position="23"/>
        <end position="183"/>
    </location>
</feature>
<proteinExistence type="predicted"/>
<comment type="caution">
    <text evidence="4">Lacks conserved residue(s) required for the propagation of feature annotation.</text>
</comment>
<feature type="active site" description="Nucleophile" evidence="4">
    <location>
        <position position="56"/>
    </location>
</feature>
<organism evidence="6 7">
    <name type="scientific">Candidatus Prevotella avicola</name>
    <dbReference type="NCBI Taxonomy" id="2838738"/>
    <lineage>
        <taxon>Bacteria</taxon>
        <taxon>Pseudomonadati</taxon>
        <taxon>Bacteroidota</taxon>
        <taxon>Bacteroidia</taxon>
        <taxon>Bacteroidales</taxon>
        <taxon>Prevotellaceae</taxon>
        <taxon>Prevotella</taxon>
    </lineage>
</organism>
<accession>A0A9D2JWE0</accession>
<feature type="short sequence motif" description="GXSXG" evidence="4">
    <location>
        <begin position="54"/>
        <end position="58"/>
    </location>
</feature>
<comment type="caution">
    <text evidence="6">The sequence shown here is derived from an EMBL/GenBank/DDBJ whole genome shotgun (WGS) entry which is preliminary data.</text>
</comment>
<dbReference type="GO" id="GO:0016787">
    <property type="term" value="F:hydrolase activity"/>
    <property type="evidence" value="ECO:0007669"/>
    <property type="project" value="UniProtKB-UniRule"/>
</dbReference>
<reference evidence="6" key="2">
    <citation type="submission" date="2021-04" db="EMBL/GenBank/DDBJ databases">
        <authorList>
            <person name="Gilroy R."/>
        </authorList>
    </citation>
    <scope>NUCLEOTIDE SEQUENCE</scope>
    <source>
        <strain evidence="6">ChiHecec3B27-8219</strain>
    </source>
</reference>
<evidence type="ECO:0000256" key="4">
    <source>
        <dbReference type="PROSITE-ProRule" id="PRU01161"/>
    </source>
</evidence>
<dbReference type="InterPro" id="IPR050301">
    <property type="entry name" value="NTE"/>
</dbReference>
<evidence type="ECO:0000256" key="1">
    <source>
        <dbReference type="ARBA" id="ARBA00022801"/>
    </source>
</evidence>
<dbReference type="GO" id="GO:0016042">
    <property type="term" value="P:lipid catabolic process"/>
    <property type="evidence" value="ECO:0007669"/>
    <property type="project" value="UniProtKB-UniRule"/>
</dbReference>
<dbReference type="SUPFAM" id="SSF52151">
    <property type="entry name" value="FabD/lysophospholipase-like"/>
    <property type="match status" value="1"/>
</dbReference>
<evidence type="ECO:0000256" key="3">
    <source>
        <dbReference type="ARBA" id="ARBA00023098"/>
    </source>
</evidence>
<dbReference type="InterPro" id="IPR016035">
    <property type="entry name" value="Acyl_Trfase/lysoPLipase"/>
</dbReference>
<dbReference type="PROSITE" id="PS51635">
    <property type="entry name" value="PNPLA"/>
    <property type="match status" value="1"/>
</dbReference>
<feature type="short sequence motif" description="GXGXXG" evidence="4">
    <location>
        <begin position="27"/>
        <end position="32"/>
    </location>
</feature>
<sequence>MMKWMKRLRSLWRKKKPGKRVALVLSGGGARGIAHIGAIEELQARGYEITSVAGTSMGAMVGGALAAGKLEELKREALSMKRMRVLGLIDLSLGLDHVVGGKKVMQLLKRLLGDMRIEDTKIPFCCCATDLTTGQERVFRSGPLCSAIRASISIPGLFKPENLDGHSLVDGSVHNTLPLDRVERNEGDILVAVNVSAANDYSSLSGKGKSAWSENYINLAAYIMDLMVTVNTQMSLRLTPPDVLVNVPTNYCGLFEFDKAKQIIAYGQQEMRKQLDAYEASLAKN</sequence>
<dbReference type="Gene3D" id="3.40.1090.10">
    <property type="entry name" value="Cytosolic phospholipase A2 catalytic domain"/>
    <property type="match status" value="1"/>
</dbReference>
<keyword evidence="2 4" id="KW-0442">Lipid degradation</keyword>
<dbReference type="PANTHER" id="PTHR14226">
    <property type="entry name" value="NEUROPATHY TARGET ESTERASE/SWISS CHEESE D.MELANOGASTER"/>
    <property type="match status" value="1"/>
</dbReference>
<evidence type="ECO:0000256" key="2">
    <source>
        <dbReference type="ARBA" id="ARBA00022963"/>
    </source>
</evidence>
<dbReference type="PANTHER" id="PTHR14226:SF76">
    <property type="entry name" value="NTE FAMILY PROTEIN RSSA"/>
    <property type="match status" value="1"/>
</dbReference>
<reference evidence="6" key="1">
    <citation type="journal article" date="2021" name="PeerJ">
        <title>Extensive microbial diversity within the chicken gut microbiome revealed by metagenomics and culture.</title>
        <authorList>
            <person name="Gilroy R."/>
            <person name="Ravi A."/>
            <person name="Getino M."/>
            <person name="Pursley I."/>
            <person name="Horton D.L."/>
            <person name="Alikhan N.F."/>
            <person name="Baker D."/>
            <person name="Gharbi K."/>
            <person name="Hall N."/>
            <person name="Watson M."/>
            <person name="Adriaenssens E.M."/>
            <person name="Foster-Nyarko E."/>
            <person name="Jarju S."/>
            <person name="Secka A."/>
            <person name="Antonio M."/>
            <person name="Oren A."/>
            <person name="Chaudhuri R.R."/>
            <person name="La Ragione R."/>
            <person name="Hildebrand F."/>
            <person name="Pallen M.J."/>
        </authorList>
    </citation>
    <scope>NUCLEOTIDE SEQUENCE</scope>
    <source>
        <strain evidence="6">ChiHecec3B27-8219</strain>
    </source>
</reference>
<dbReference type="AlphaFoldDB" id="A0A9D2JWE0"/>
<gene>
    <name evidence="6" type="ORF">H9966_04545</name>
</gene>
<evidence type="ECO:0000313" key="7">
    <source>
        <dbReference type="Proteomes" id="UP000824055"/>
    </source>
</evidence>
<evidence type="ECO:0000313" key="6">
    <source>
        <dbReference type="EMBL" id="HIZ69143.1"/>
    </source>
</evidence>
<keyword evidence="1 4" id="KW-0378">Hydrolase</keyword>
<evidence type="ECO:0000259" key="5">
    <source>
        <dbReference type="PROSITE" id="PS51635"/>
    </source>
</evidence>
<dbReference type="Pfam" id="PF01734">
    <property type="entry name" value="Patatin"/>
    <property type="match status" value="1"/>
</dbReference>
<name>A0A9D2JWE0_9BACT</name>